<dbReference type="Proteomes" id="UP000593741">
    <property type="component" value="Genome"/>
</dbReference>
<dbReference type="KEGG" id="vg:65130768"/>
<sequence>MALNGGITMIDRLTTSKEIIAKIIADYDLKEDEIKITDIKEWIGEGMEKIGAVQLLEHKTTNLIVENYQAKLPCDLYRLGQVAFSFENGCGWLPMRKVTNSFGIYKKCSGCNPKMLVQDSALIPLVKNIFNLDDDKEALEILNSDKNIKQTLDALVNQYTVPSNNGRLIIGNPATFNTSLQYSTKPGYITVNVPCGWVKISYHAIPTDEDSMPMIPDLPSYKEALMYYIGTKILYAKWIKGQLSNEIYYSIKRSWNFYRRLAYAEAMMPGPDELHSIQNLWNRLYPELGEHDSFFEHLGEEQLIYNLNNY</sequence>
<dbReference type="Pfam" id="PF24228">
    <property type="entry name" value="CrAss_Ring_1"/>
    <property type="match status" value="1"/>
</dbReference>
<dbReference type="EMBL" id="MT774397">
    <property type="protein sequence ID" value="QOR56849.1"/>
    <property type="molecule type" value="Genomic_DNA"/>
</dbReference>
<evidence type="ECO:0000313" key="1">
    <source>
        <dbReference type="EMBL" id="QOR56849.1"/>
    </source>
</evidence>
<dbReference type="RefSeq" id="YP_010112301.1">
    <property type="nucleotide sequence ID" value="NC_055890.1"/>
</dbReference>
<organism evidence="1 2">
    <name type="scientific">uncultured phage cr56_1</name>
    <dbReference type="NCBI Taxonomy" id="2772081"/>
    <lineage>
        <taxon>Viruses</taxon>
        <taxon>Duplodnaviria</taxon>
        <taxon>Heunggongvirae</taxon>
        <taxon>Uroviricota</taxon>
        <taxon>Caudoviricetes</taxon>
        <taxon>Crassvirales</taxon>
        <taxon>Suoliviridae</taxon>
        <taxon>Loutivirinae</taxon>
        <taxon>Buchavirus</taxon>
        <taxon>Buchavirus faecalis</taxon>
    </lineage>
</organism>
<protein>
    <submittedName>
        <fullName evidence="1">Tail tubular protein</fullName>
    </submittedName>
</protein>
<keyword evidence="2" id="KW-1185">Reference proteome</keyword>
<reference evidence="1 2" key="1">
    <citation type="submission" date="2020-07" db="EMBL/GenBank/DDBJ databases">
        <title>Taxonomic proposal: Crassvirales, a new order of highly abundant and diverse bacterial viruses.</title>
        <authorList>
            <person name="Shkoporov A.N."/>
            <person name="Stockdale S.R."/>
            <person name="Guerin E."/>
            <person name="Ross R.P."/>
            <person name="Hill C."/>
        </authorList>
    </citation>
    <scope>NUCLEOTIDE SEQUENCE [LARGE SCALE GENOMIC DNA]</scope>
</reference>
<name>A0A7M1RT39_9CAUD</name>
<proteinExistence type="predicted"/>
<dbReference type="InterPro" id="IPR057118">
    <property type="entry name" value="R1-like"/>
</dbReference>
<evidence type="ECO:0000313" key="2">
    <source>
        <dbReference type="Proteomes" id="UP000593741"/>
    </source>
</evidence>
<accession>A0A7M1RT39</accession>
<dbReference type="GeneID" id="65130768"/>